<evidence type="ECO:0000313" key="10">
    <source>
        <dbReference type="Proteomes" id="UP000053577"/>
    </source>
</evidence>
<dbReference type="RefSeq" id="WP_058292610.1">
    <property type="nucleotide sequence ID" value="NZ_JGYD01000025.1"/>
</dbReference>
<keyword evidence="3" id="KW-0479">Metal-binding</keyword>
<organism evidence="9 10">
    <name type="scientific">Dehalococcoides mccartyi</name>
    <dbReference type="NCBI Taxonomy" id="61435"/>
    <lineage>
        <taxon>Bacteria</taxon>
        <taxon>Bacillati</taxon>
        <taxon>Chloroflexota</taxon>
        <taxon>Dehalococcoidia</taxon>
        <taxon>Dehalococcoidales</taxon>
        <taxon>Dehalococcoidaceae</taxon>
        <taxon>Dehalococcoides</taxon>
    </lineage>
</organism>
<dbReference type="PATRIC" id="fig|61435.5.peg.1358"/>
<evidence type="ECO:0000256" key="7">
    <source>
        <dbReference type="ARBA" id="ARBA00023014"/>
    </source>
</evidence>
<dbReference type="InterPro" id="IPR017896">
    <property type="entry name" value="4Fe4S_Fe-S-bd"/>
</dbReference>
<dbReference type="AlphaFoldDB" id="A0A0V8M051"/>
<comment type="caution">
    <text evidence="9">The sequence shown here is derived from an EMBL/GenBank/DDBJ whole genome shotgun (WGS) entry which is preliminary data.</text>
</comment>
<evidence type="ECO:0000256" key="3">
    <source>
        <dbReference type="ARBA" id="ARBA00022723"/>
    </source>
</evidence>
<gene>
    <name evidence="9" type="ORF">DA01_06905</name>
</gene>
<keyword evidence="2" id="KW-0004">4Fe-4S</keyword>
<proteinExistence type="predicted"/>
<evidence type="ECO:0000259" key="8">
    <source>
        <dbReference type="PROSITE" id="PS51379"/>
    </source>
</evidence>
<keyword evidence="4" id="KW-0677">Repeat</keyword>
<dbReference type="SUPFAM" id="SSF54862">
    <property type="entry name" value="4Fe-4S ferredoxins"/>
    <property type="match status" value="1"/>
</dbReference>
<accession>A0A0V8M051</accession>
<dbReference type="OrthoDB" id="9803192at2"/>
<feature type="domain" description="4Fe-4S ferredoxin-type" evidence="8">
    <location>
        <begin position="69"/>
        <end position="98"/>
    </location>
</feature>
<dbReference type="InterPro" id="IPR050572">
    <property type="entry name" value="Fe-S_Ferredoxin"/>
</dbReference>
<protein>
    <submittedName>
        <fullName evidence="9">4Fe-4S ferredoxin</fullName>
    </submittedName>
</protein>
<dbReference type="PANTHER" id="PTHR43687">
    <property type="entry name" value="ADENYLYLSULFATE REDUCTASE, BETA SUBUNIT"/>
    <property type="match status" value="1"/>
</dbReference>
<dbReference type="GO" id="GO:0046872">
    <property type="term" value="F:metal ion binding"/>
    <property type="evidence" value="ECO:0007669"/>
    <property type="project" value="UniProtKB-KW"/>
</dbReference>
<dbReference type="PANTHER" id="PTHR43687:SF6">
    <property type="entry name" value="L-ASPARTATE SEMIALDEHYDE SULFURTRANSFERASE IRON-SULFUR SUBUNIT"/>
    <property type="match status" value="1"/>
</dbReference>
<dbReference type="PROSITE" id="PS51379">
    <property type="entry name" value="4FE4S_FER_2"/>
    <property type="match status" value="2"/>
</dbReference>
<dbReference type="GO" id="GO:0051539">
    <property type="term" value="F:4 iron, 4 sulfur cluster binding"/>
    <property type="evidence" value="ECO:0007669"/>
    <property type="project" value="UniProtKB-KW"/>
</dbReference>
<name>A0A0V8M051_9CHLR</name>
<keyword evidence="7" id="KW-0411">Iron-sulfur</keyword>
<evidence type="ECO:0000313" key="9">
    <source>
        <dbReference type="EMBL" id="KSV17150.1"/>
    </source>
</evidence>
<evidence type="ECO:0000256" key="6">
    <source>
        <dbReference type="ARBA" id="ARBA00023004"/>
    </source>
</evidence>
<sequence length="102" mass="11103">MQSNNQTPAPRHNPGDFIPVINTSKCEGDGECTVACPNGVFEIYKLSAEEKSQLPFFSRLKVSAHGSKQARLVHPERCEGCGTCVSACHEKAIKLKRTQNSG</sequence>
<keyword evidence="6" id="KW-0408">Iron</keyword>
<keyword evidence="1" id="KW-0813">Transport</keyword>
<dbReference type="Pfam" id="PF13237">
    <property type="entry name" value="Fer4_10"/>
    <property type="match status" value="1"/>
</dbReference>
<evidence type="ECO:0000256" key="5">
    <source>
        <dbReference type="ARBA" id="ARBA00022982"/>
    </source>
</evidence>
<evidence type="ECO:0000256" key="1">
    <source>
        <dbReference type="ARBA" id="ARBA00022448"/>
    </source>
</evidence>
<dbReference type="Proteomes" id="UP000053577">
    <property type="component" value="Unassembled WGS sequence"/>
</dbReference>
<feature type="domain" description="4Fe-4S ferredoxin-type" evidence="8">
    <location>
        <begin position="17"/>
        <end position="46"/>
    </location>
</feature>
<evidence type="ECO:0000256" key="2">
    <source>
        <dbReference type="ARBA" id="ARBA00022485"/>
    </source>
</evidence>
<dbReference type="Gene3D" id="3.30.70.20">
    <property type="match status" value="1"/>
</dbReference>
<reference evidence="9 10" key="1">
    <citation type="journal article" date="2015" name="Sci. Rep.">
        <title>A comparative genomics and reductive dehalogenase gene transcription study of two chloroethene-respiring bacteria, Dehalococcoides mccartyi strains MB and 11a.</title>
        <authorList>
            <person name="Low A."/>
            <person name="Shen Z."/>
            <person name="Cheng D."/>
            <person name="Rogers M.J."/>
            <person name="Lee P.K."/>
            <person name="He J."/>
        </authorList>
    </citation>
    <scope>NUCLEOTIDE SEQUENCE [LARGE SCALE GENOMIC DNA]</scope>
    <source>
        <strain evidence="9 10">MB</strain>
    </source>
</reference>
<dbReference type="EMBL" id="JGYD01000025">
    <property type="protein sequence ID" value="KSV17150.1"/>
    <property type="molecule type" value="Genomic_DNA"/>
</dbReference>
<evidence type="ECO:0000256" key="4">
    <source>
        <dbReference type="ARBA" id="ARBA00022737"/>
    </source>
</evidence>
<keyword evidence="5" id="KW-0249">Electron transport</keyword>